<evidence type="ECO:0000313" key="3">
    <source>
        <dbReference type="Proteomes" id="UP000253551"/>
    </source>
</evidence>
<keyword evidence="3" id="KW-1185">Reference proteome</keyword>
<organism evidence="2 3">
    <name type="scientific">Rhizopus stolonifer</name>
    <name type="common">Rhizopus nigricans</name>
    <dbReference type="NCBI Taxonomy" id="4846"/>
    <lineage>
        <taxon>Eukaryota</taxon>
        <taxon>Fungi</taxon>
        <taxon>Fungi incertae sedis</taxon>
        <taxon>Mucoromycota</taxon>
        <taxon>Mucoromycotina</taxon>
        <taxon>Mucoromycetes</taxon>
        <taxon>Mucorales</taxon>
        <taxon>Mucorineae</taxon>
        <taxon>Rhizopodaceae</taxon>
        <taxon>Rhizopus</taxon>
    </lineage>
</organism>
<dbReference type="EMBL" id="PJQM01007302">
    <property type="protein sequence ID" value="RCH78358.1"/>
    <property type="molecule type" value="Genomic_DNA"/>
</dbReference>
<feature type="non-terminal residue" evidence="2">
    <location>
        <position position="1"/>
    </location>
</feature>
<dbReference type="Proteomes" id="UP000253551">
    <property type="component" value="Unassembled WGS sequence"/>
</dbReference>
<evidence type="ECO:0000313" key="2">
    <source>
        <dbReference type="EMBL" id="RCH78358.1"/>
    </source>
</evidence>
<proteinExistence type="predicted"/>
<name>A0A367IL23_RHIST</name>
<dbReference type="STRING" id="4846.A0A367IL23"/>
<reference evidence="2 3" key="1">
    <citation type="journal article" date="2018" name="G3 (Bethesda)">
        <title>Phylogenetic and Phylogenomic Definition of Rhizopus Species.</title>
        <authorList>
            <person name="Gryganskyi A.P."/>
            <person name="Golan J."/>
            <person name="Dolatabadi S."/>
            <person name="Mondo S."/>
            <person name="Robb S."/>
            <person name="Idnurm A."/>
            <person name="Muszewska A."/>
            <person name="Steczkiewicz K."/>
            <person name="Masonjones S."/>
            <person name="Liao H.L."/>
            <person name="Gajdeczka M.T."/>
            <person name="Anike F."/>
            <person name="Vuek A."/>
            <person name="Anishchenko I.M."/>
            <person name="Voigt K."/>
            <person name="de Hoog G.S."/>
            <person name="Smith M.E."/>
            <person name="Heitman J."/>
            <person name="Vilgalys R."/>
            <person name="Stajich J.E."/>
        </authorList>
    </citation>
    <scope>NUCLEOTIDE SEQUENCE [LARGE SCALE GENOMIC DNA]</scope>
    <source>
        <strain evidence="2 3">LSU 92-RS-03</strain>
    </source>
</reference>
<comment type="caution">
    <text evidence="2">The sequence shown here is derived from an EMBL/GenBank/DDBJ whole genome shotgun (WGS) entry which is preliminary data.</text>
</comment>
<feature type="compositionally biased region" description="Low complexity" evidence="1">
    <location>
        <begin position="9"/>
        <end position="35"/>
    </location>
</feature>
<feature type="region of interest" description="Disordered" evidence="1">
    <location>
        <begin position="1"/>
        <end position="37"/>
    </location>
</feature>
<protein>
    <submittedName>
        <fullName evidence="2">Uncharacterized protein</fullName>
    </submittedName>
</protein>
<accession>A0A367IL23</accession>
<dbReference type="OrthoDB" id="6415790at2759"/>
<evidence type="ECO:0000256" key="1">
    <source>
        <dbReference type="SAM" id="MobiDB-lite"/>
    </source>
</evidence>
<dbReference type="AlphaFoldDB" id="A0A367IL23"/>
<gene>
    <name evidence="2" type="ORF">CU098_001437</name>
</gene>
<sequence length="133" mass="14744">PTPSPAPVAAPASPQPVQWTPVKKPVAPSKPSGPSEDFRRWCRKALRDLNSGVNQDEIIDMLISFPADANSAEIIEDVIYANSLRIDGKRFAQEFMKRRKADVAGRLDIVTAGLEEDDDDDFKVVQKKGRKNK</sequence>